<name>A0AAD7RHP4_9TELE</name>
<protein>
    <submittedName>
        <fullName evidence="1">Uncharacterized protein</fullName>
    </submittedName>
</protein>
<dbReference type="Proteomes" id="UP001221898">
    <property type="component" value="Unassembled WGS sequence"/>
</dbReference>
<evidence type="ECO:0000313" key="1">
    <source>
        <dbReference type="EMBL" id="KAJ8384518.1"/>
    </source>
</evidence>
<dbReference type="EMBL" id="JAINUG010000270">
    <property type="protein sequence ID" value="KAJ8384518.1"/>
    <property type="molecule type" value="Genomic_DNA"/>
</dbReference>
<dbReference type="AlphaFoldDB" id="A0AAD7RHP4"/>
<proteinExistence type="predicted"/>
<sequence>MASSVLFPDRGWKPRAVYGSLERRLLPFEHMDPFFPVKTLVQSARYMASRACQCASFEVPSSVLVQRREERASKKQKYPAFLH</sequence>
<keyword evidence="2" id="KW-1185">Reference proteome</keyword>
<organism evidence="1 2">
    <name type="scientific">Aldrovandia affinis</name>
    <dbReference type="NCBI Taxonomy" id="143900"/>
    <lineage>
        <taxon>Eukaryota</taxon>
        <taxon>Metazoa</taxon>
        <taxon>Chordata</taxon>
        <taxon>Craniata</taxon>
        <taxon>Vertebrata</taxon>
        <taxon>Euteleostomi</taxon>
        <taxon>Actinopterygii</taxon>
        <taxon>Neopterygii</taxon>
        <taxon>Teleostei</taxon>
        <taxon>Notacanthiformes</taxon>
        <taxon>Halosauridae</taxon>
        <taxon>Aldrovandia</taxon>
    </lineage>
</organism>
<comment type="caution">
    <text evidence="1">The sequence shown here is derived from an EMBL/GenBank/DDBJ whole genome shotgun (WGS) entry which is preliminary data.</text>
</comment>
<gene>
    <name evidence="1" type="ORF">AAFF_G00204330</name>
</gene>
<evidence type="ECO:0000313" key="2">
    <source>
        <dbReference type="Proteomes" id="UP001221898"/>
    </source>
</evidence>
<accession>A0AAD7RHP4</accession>
<reference evidence="1" key="1">
    <citation type="journal article" date="2023" name="Science">
        <title>Genome structures resolve the early diversification of teleost fishes.</title>
        <authorList>
            <person name="Parey E."/>
            <person name="Louis A."/>
            <person name="Montfort J."/>
            <person name="Bouchez O."/>
            <person name="Roques C."/>
            <person name="Iampietro C."/>
            <person name="Lluch J."/>
            <person name="Castinel A."/>
            <person name="Donnadieu C."/>
            <person name="Desvignes T."/>
            <person name="Floi Bucao C."/>
            <person name="Jouanno E."/>
            <person name="Wen M."/>
            <person name="Mejri S."/>
            <person name="Dirks R."/>
            <person name="Jansen H."/>
            <person name="Henkel C."/>
            <person name="Chen W.J."/>
            <person name="Zahm M."/>
            <person name="Cabau C."/>
            <person name="Klopp C."/>
            <person name="Thompson A.W."/>
            <person name="Robinson-Rechavi M."/>
            <person name="Braasch I."/>
            <person name="Lecointre G."/>
            <person name="Bobe J."/>
            <person name="Postlethwait J.H."/>
            <person name="Berthelot C."/>
            <person name="Roest Crollius H."/>
            <person name="Guiguen Y."/>
        </authorList>
    </citation>
    <scope>NUCLEOTIDE SEQUENCE</scope>
    <source>
        <strain evidence="1">NC1722</strain>
    </source>
</reference>